<dbReference type="EMBL" id="BARS01033583">
    <property type="protein sequence ID" value="GAG27060.1"/>
    <property type="molecule type" value="Genomic_DNA"/>
</dbReference>
<protein>
    <submittedName>
        <fullName evidence="1">Uncharacterized protein</fullName>
    </submittedName>
</protein>
<accession>X0W8W2</accession>
<evidence type="ECO:0000313" key="1">
    <source>
        <dbReference type="EMBL" id="GAG27060.1"/>
    </source>
</evidence>
<gene>
    <name evidence="1" type="ORF">S01H1_51986</name>
</gene>
<proteinExistence type="predicted"/>
<name>X0W8W2_9ZZZZ</name>
<organism evidence="1">
    <name type="scientific">marine sediment metagenome</name>
    <dbReference type="NCBI Taxonomy" id="412755"/>
    <lineage>
        <taxon>unclassified sequences</taxon>
        <taxon>metagenomes</taxon>
        <taxon>ecological metagenomes</taxon>
    </lineage>
</organism>
<dbReference type="AlphaFoldDB" id="X0W8W2"/>
<sequence length="71" mass="7758">MMNPAKIIEKAVGGSKGKLADILESIHGRLEVMNEQQGKILDVLERVTGIKGEYKDEDDVEETVSESKGTV</sequence>
<reference evidence="1" key="1">
    <citation type="journal article" date="2014" name="Front. Microbiol.">
        <title>High frequency of phylogenetically diverse reductive dehalogenase-homologous genes in deep subseafloor sedimentary metagenomes.</title>
        <authorList>
            <person name="Kawai M."/>
            <person name="Futagami T."/>
            <person name="Toyoda A."/>
            <person name="Takaki Y."/>
            <person name="Nishi S."/>
            <person name="Hori S."/>
            <person name="Arai W."/>
            <person name="Tsubouchi T."/>
            <person name="Morono Y."/>
            <person name="Uchiyama I."/>
            <person name="Ito T."/>
            <person name="Fujiyama A."/>
            <person name="Inagaki F."/>
            <person name="Takami H."/>
        </authorList>
    </citation>
    <scope>NUCLEOTIDE SEQUENCE</scope>
    <source>
        <strain evidence="1">Expedition CK06-06</strain>
    </source>
</reference>
<comment type="caution">
    <text evidence="1">The sequence shown here is derived from an EMBL/GenBank/DDBJ whole genome shotgun (WGS) entry which is preliminary data.</text>
</comment>